<dbReference type="InterPro" id="IPR018638">
    <property type="entry name" value="DUF2061_membrane"/>
</dbReference>
<evidence type="ECO:0000313" key="3">
    <source>
        <dbReference type="EMBL" id="MET4720820.1"/>
    </source>
</evidence>
<dbReference type="Proteomes" id="UP001549291">
    <property type="component" value="Unassembled WGS sequence"/>
</dbReference>
<keyword evidence="5" id="KW-1185">Reference proteome</keyword>
<feature type="domain" description="DUF2061" evidence="1">
    <location>
        <begin position="13"/>
        <end position="64"/>
    </location>
</feature>
<protein>
    <submittedName>
        <fullName evidence="3">Membrane protein</fullName>
    </submittedName>
</protein>
<dbReference type="AlphaFoldDB" id="A0A0A3Y218"/>
<dbReference type="EMBL" id="JBEPTQ010000002">
    <property type="protein sequence ID" value="MET4720820.1"/>
    <property type="molecule type" value="Genomic_DNA"/>
</dbReference>
<comment type="caution">
    <text evidence="2">The sequence shown here is derived from an EMBL/GenBank/DDBJ whole genome shotgun (WGS) entry which is preliminary data.</text>
</comment>
<dbReference type="EMBL" id="JRPN01000010">
    <property type="protein sequence ID" value="KGT79594.1"/>
    <property type="molecule type" value="Genomic_DNA"/>
</dbReference>
<evidence type="ECO:0000313" key="4">
    <source>
        <dbReference type="Proteomes" id="UP000030377"/>
    </source>
</evidence>
<dbReference type="Pfam" id="PF09834">
    <property type="entry name" value="DUF2061"/>
    <property type="match status" value="1"/>
</dbReference>
<name>A0A0A3Y218_BRAJP</name>
<evidence type="ECO:0000313" key="5">
    <source>
        <dbReference type="Proteomes" id="UP001549291"/>
    </source>
</evidence>
<dbReference type="RefSeq" id="WP_018643684.1">
    <property type="nucleotide sequence ID" value="NZ_CP066351.1"/>
</dbReference>
<sequence length="81" mass="9010">MFIRVRDSHFRSIVKAVSWRITGSIDTFVLSFIFTGSVKVAGSIAGAEAITKMILYYLHERAWSVILWDQRGPTGGESSST</sequence>
<dbReference type="Proteomes" id="UP000030377">
    <property type="component" value="Unassembled WGS sequence"/>
</dbReference>
<reference evidence="2 4" key="1">
    <citation type="submission" date="2014-09" db="EMBL/GenBank/DDBJ databases">
        <title>Draft genome of Bradyrhizobium japonicum Is-34.</title>
        <authorList>
            <person name="Tsurumaru H."/>
            <person name="Yamakawa T."/>
            <person name="Hashimoto S."/>
            <person name="Okizaki K."/>
            <person name="Kanesaki Y."/>
            <person name="Yoshikawa H."/>
            <person name="Yajima S."/>
        </authorList>
    </citation>
    <scope>NUCLEOTIDE SEQUENCE [LARGE SCALE GENOMIC DNA]</scope>
    <source>
        <strain evidence="2 4">Is-34</strain>
    </source>
</reference>
<proteinExistence type="predicted"/>
<organism evidence="2 4">
    <name type="scientific">Bradyrhizobium japonicum</name>
    <dbReference type="NCBI Taxonomy" id="375"/>
    <lineage>
        <taxon>Bacteria</taxon>
        <taxon>Pseudomonadati</taxon>
        <taxon>Pseudomonadota</taxon>
        <taxon>Alphaproteobacteria</taxon>
        <taxon>Hyphomicrobiales</taxon>
        <taxon>Nitrobacteraceae</taxon>
        <taxon>Bradyrhizobium</taxon>
    </lineage>
</organism>
<evidence type="ECO:0000313" key="2">
    <source>
        <dbReference type="EMBL" id="KGT79594.1"/>
    </source>
</evidence>
<evidence type="ECO:0000259" key="1">
    <source>
        <dbReference type="Pfam" id="PF09834"/>
    </source>
</evidence>
<reference evidence="3 5" key="2">
    <citation type="submission" date="2024-06" db="EMBL/GenBank/DDBJ databases">
        <title>Genomic Encyclopedia of Type Strains, Phase V (KMG-V): Genome sequencing to study the core and pangenomes of soil and plant-associated prokaryotes.</title>
        <authorList>
            <person name="Whitman W."/>
        </authorList>
    </citation>
    <scope>NUCLEOTIDE SEQUENCE [LARGE SCALE GENOMIC DNA]</scope>
    <source>
        <strain evidence="3 5">USDA 160</strain>
    </source>
</reference>
<gene>
    <name evidence="3" type="ORF">ABIF63_004926</name>
    <name evidence="2" type="ORF">MA20_12130</name>
</gene>
<accession>A0A0A3Y218</accession>